<feature type="domain" description="Dienelactone hydrolase" evidence="1">
    <location>
        <begin position="124"/>
        <end position="271"/>
    </location>
</feature>
<gene>
    <name evidence="2" type="ORF">FB45DRAFT_977740</name>
</gene>
<evidence type="ECO:0000313" key="2">
    <source>
        <dbReference type="EMBL" id="KAJ7634742.1"/>
    </source>
</evidence>
<accession>A0AAD7BZ78</accession>
<comment type="caution">
    <text evidence="2">The sequence shown here is derived from an EMBL/GenBank/DDBJ whole genome shotgun (WGS) entry which is preliminary data.</text>
</comment>
<dbReference type="Pfam" id="PF01738">
    <property type="entry name" value="DLH"/>
    <property type="match status" value="1"/>
</dbReference>
<reference evidence="2" key="1">
    <citation type="submission" date="2023-03" db="EMBL/GenBank/DDBJ databases">
        <title>Massive genome expansion in bonnet fungi (Mycena s.s.) driven by repeated elements and novel gene families across ecological guilds.</title>
        <authorList>
            <consortium name="Lawrence Berkeley National Laboratory"/>
            <person name="Harder C.B."/>
            <person name="Miyauchi S."/>
            <person name="Viragh M."/>
            <person name="Kuo A."/>
            <person name="Thoen E."/>
            <person name="Andreopoulos B."/>
            <person name="Lu D."/>
            <person name="Skrede I."/>
            <person name="Drula E."/>
            <person name="Henrissat B."/>
            <person name="Morin E."/>
            <person name="Kohler A."/>
            <person name="Barry K."/>
            <person name="LaButti K."/>
            <person name="Morin E."/>
            <person name="Salamov A."/>
            <person name="Lipzen A."/>
            <person name="Mereny Z."/>
            <person name="Hegedus B."/>
            <person name="Baldrian P."/>
            <person name="Stursova M."/>
            <person name="Weitz H."/>
            <person name="Taylor A."/>
            <person name="Grigoriev I.V."/>
            <person name="Nagy L.G."/>
            <person name="Martin F."/>
            <person name="Kauserud H."/>
        </authorList>
    </citation>
    <scope>NUCLEOTIDE SEQUENCE</scope>
    <source>
        <strain evidence="2">9284</strain>
    </source>
</reference>
<dbReference type="Proteomes" id="UP001221142">
    <property type="component" value="Unassembled WGS sequence"/>
</dbReference>
<keyword evidence="3" id="KW-1185">Reference proteome</keyword>
<proteinExistence type="predicted"/>
<dbReference type="PANTHER" id="PTHR17630">
    <property type="entry name" value="DIENELACTONE HYDROLASE"/>
    <property type="match status" value="1"/>
</dbReference>
<sequence>MSCPDCISGAFLPGEPAGAFELHGAYHASPPATATEAQTKRAIVLLTDAFGLPLKNCKIIADRLAERLCCDVWVPDMFAGKCYSGKPLMSVDLMMPGRAGEKMGFLHWLRFIWLLLIRVPYVVANRPAVVDRRLLAFLDSLESQRTYDKVGAVGYCFGGATVVRLGATGRIHSAVVCHPAPFTIDQLKALKAPTSWVWPEDDIFVKAADLSLQVEAVFSERKGKDTFIDYECKEYKGTTHGFASRPELKYPEIKEAFEKAFDQTVEWFNKTLVVP</sequence>
<dbReference type="SUPFAM" id="SSF53474">
    <property type="entry name" value="alpha/beta-Hydrolases"/>
    <property type="match status" value="1"/>
</dbReference>
<evidence type="ECO:0000259" key="1">
    <source>
        <dbReference type="Pfam" id="PF01738"/>
    </source>
</evidence>
<keyword evidence="2" id="KW-0378">Hydrolase</keyword>
<dbReference type="Gene3D" id="3.40.50.1820">
    <property type="entry name" value="alpha/beta hydrolase"/>
    <property type="match status" value="1"/>
</dbReference>
<dbReference type="InterPro" id="IPR029058">
    <property type="entry name" value="AB_hydrolase_fold"/>
</dbReference>
<protein>
    <submittedName>
        <fullName evidence="2">Dienelactone hydrolase endo-1,3,1,4-beta-D-glucanase</fullName>
    </submittedName>
</protein>
<dbReference type="GO" id="GO:0016787">
    <property type="term" value="F:hydrolase activity"/>
    <property type="evidence" value="ECO:0007669"/>
    <property type="project" value="UniProtKB-KW"/>
</dbReference>
<dbReference type="AlphaFoldDB" id="A0AAD7BZ78"/>
<name>A0AAD7BZ78_9AGAR</name>
<dbReference type="EMBL" id="JARKIF010000007">
    <property type="protein sequence ID" value="KAJ7634742.1"/>
    <property type="molecule type" value="Genomic_DNA"/>
</dbReference>
<organism evidence="2 3">
    <name type="scientific">Roridomyces roridus</name>
    <dbReference type="NCBI Taxonomy" id="1738132"/>
    <lineage>
        <taxon>Eukaryota</taxon>
        <taxon>Fungi</taxon>
        <taxon>Dikarya</taxon>
        <taxon>Basidiomycota</taxon>
        <taxon>Agaricomycotina</taxon>
        <taxon>Agaricomycetes</taxon>
        <taxon>Agaricomycetidae</taxon>
        <taxon>Agaricales</taxon>
        <taxon>Marasmiineae</taxon>
        <taxon>Mycenaceae</taxon>
        <taxon>Roridomyces</taxon>
    </lineage>
</organism>
<dbReference type="InterPro" id="IPR002925">
    <property type="entry name" value="Dienelactn_hydro"/>
</dbReference>
<evidence type="ECO:0000313" key="3">
    <source>
        <dbReference type="Proteomes" id="UP001221142"/>
    </source>
</evidence>
<dbReference type="PANTHER" id="PTHR17630:SF44">
    <property type="entry name" value="PROTEIN AIM2"/>
    <property type="match status" value="1"/>
</dbReference>